<sequence>MDPKVQKLKVLIDKYLNKSRGEIYIIFGSPSDASDQEIWFYTKYRLGVFRDEIAFVFHQNKICDIVITEYFLWKERRNIFYYEGQNPQYRIIEIN</sequence>
<dbReference type="OrthoDB" id="1265007at2"/>
<keyword evidence="2" id="KW-1185">Reference proteome</keyword>
<protein>
    <submittedName>
        <fullName evidence="1">Uncharacterized protein</fullName>
    </submittedName>
</protein>
<name>A0A4R8IEK0_9FLAO</name>
<reference evidence="1 2" key="1">
    <citation type="submission" date="2019-03" db="EMBL/GenBank/DDBJ databases">
        <title>Genomic Encyclopedia of Type Strains, Phase III (KMG-III): the genomes of soil and plant-associated and newly described type strains.</title>
        <authorList>
            <person name="Whitman W."/>
        </authorList>
    </citation>
    <scope>NUCLEOTIDE SEQUENCE [LARGE SCALE GENOMIC DNA]</scope>
    <source>
        <strain evidence="1 2">CGMCC 1.12802</strain>
    </source>
</reference>
<dbReference type="RefSeq" id="WP_133946379.1">
    <property type="nucleotide sequence ID" value="NZ_SOEO01000003.1"/>
</dbReference>
<evidence type="ECO:0000313" key="2">
    <source>
        <dbReference type="Proteomes" id="UP000295313"/>
    </source>
</evidence>
<evidence type="ECO:0000313" key="1">
    <source>
        <dbReference type="EMBL" id="TDX83235.1"/>
    </source>
</evidence>
<gene>
    <name evidence="1" type="ORF">B0I22_3313</name>
</gene>
<comment type="caution">
    <text evidence="1">The sequence shown here is derived from an EMBL/GenBank/DDBJ whole genome shotgun (WGS) entry which is preliminary data.</text>
</comment>
<dbReference type="Proteomes" id="UP000295313">
    <property type="component" value="Unassembled WGS sequence"/>
</dbReference>
<proteinExistence type="predicted"/>
<organism evidence="1 2">
    <name type="scientific">Epilithonimonas xixisoli</name>
    <dbReference type="NCBI Taxonomy" id="1476462"/>
    <lineage>
        <taxon>Bacteria</taxon>
        <taxon>Pseudomonadati</taxon>
        <taxon>Bacteroidota</taxon>
        <taxon>Flavobacteriia</taxon>
        <taxon>Flavobacteriales</taxon>
        <taxon>Weeksellaceae</taxon>
        <taxon>Chryseobacterium group</taxon>
        <taxon>Epilithonimonas</taxon>
    </lineage>
</organism>
<dbReference type="AlphaFoldDB" id="A0A4R8IEK0"/>
<accession>A0A4R8IEK0</accession>
<dbReference type="EMBL" id="SOEO01000003">
    <property type="protein sequence ID" value="TDX83235.1"/>
    <property type="molecule type" value="Genomic_DNA"/>
</dbReference>